<evidence type="ECO:0000313" key="1">
    <source>
        <dbReference type="EMBL" id="UXX79801.1"/>
    </source>
</evidence>
<protein>
    <recommendedName>
        <fullName evidence="3">Meiotically up-regulated gene 113</fullName>
    </recommendedName>
</protein>
<evidence type="ECO:0008006" key="3">
    <source>
        <dbReference type="Google" id="ProtNLM"/>
    </source>
</evidence>
<keyword evidence="2" id="KW-1185">Reference proteome</keyword>
<reference evidence="1" key="1">
    <citation type="submission" date="2022-10" db="EMBL/GenBank/DDBJ databases">
        <title>Comparative genomics and taxonomic characterization of three novel marine species of genus Reichenbachiella exhibiting antioxidant and polysaccharide degradation activities.</title>
        <authorList>
            <person name="Muhammad N."/>
            <person name="Lee Y.-J."/>
            <person name="Ko J."/>
            <person name="Kim S.-G."/>
        </authorList>
    </citation>
    <scope>NUCLEOTIDE SEQUENCE</scope>
    <source>
        <strain evidence="1">Wsw4-B4</strain>
    </source>
</reference>
<dbReference type="Proteomes" id="UP001062165">
    <property type="component" value="Chromosome"/>
</dbReference>
<dbReference type="RefSeq" id="WP_263051532.1">
    <property type="nucleotide sequence ID" value="NZ_CP106735.1"/>
</dbReference>
<name>A0ABY6D0V3_9BACT</name>
<evidence type="ECO:0000313" key="2">
    <source>
        <dbReference type="Proteomes" id="UP001062165"/>
    </source>
</evidence>
<gene>
    <name evidence="1" type="ORF">N7E81_01605</name>
</gene>
<proteinExistence type="predicted"/>
<dbReference type="EMBL" id="CP106735">
    <property type="protein sequence ID" value="UXX79801.1"/>
    <property type="molecule type" value="Genomic_DNA"/>
</dbReference>
<organism evidence="1 2">
    <name type="scientific">Reichenbachiella carrageenanivorans</name>
    <dbReference type="NCBI Taxonomy" id="2979869"/>
    <lineage>
        <taxon>Bacteria</taxon>
        <taxon>Pseudomonadati</taxon>
        <taxon>Bacteroidota</taxon>
        <taxon>Cytophagia</taxon>
        <taxon>Cytophagales</taxon>
        <taxon>Reichenbachiellaceae</taxon>
        <taxon>Reichenbachiella</taxon>
    </lineage>
</organism>
<accession>A0ABY6D0V3</accession>
<sequence length="145" mass="17845">MKYPKLNEPGFFYILNINGFTKFGITQNFKNRMKSYALEYEKSQRPFNAAIHYVEEYEKFWQLEFVETMLRRKLNPWVSSGYETIRHDIPTQKVIDCYKRLKSFLVEYNSFEHIKEYYPIGRLRFKLYKLYFIEIQKKLDAIEFI</sequence>